<evidence type="ECO:0008006" key="3">
    <source>
        <dbReference type="Google" id="ProtNLM"/>
    </source>
</evidence>
<keyword evidence="2" id="KW-1185">Reference proteome</keyword>
<reference evidence="1 2" key="1">
    <citation type="submission" date="2013-03" db="EMBL/GenBank/DDBJ databases">
        <title>Reference genome for the Human Microbiome Project.</title>
        <authorList>
            <person name="Aqrawi P."/>
            <person name="Ayvaz T."/>
            <person name="Bess C."/>
            <person name="Blankenburg K."/>
            <person name="Coyle M."/>
            <person name="Deng J."/>
            <person name="Forbes L."/>
            <person name="Fowler G."/>
            <person name="Francisco L."/>
            <person name="Fu Q."/>
            <person name="Gibbs R."/>
            <person name="Gross S."/>
            <person name="Gubbala S."/>
            <person name="Hale W."/>
            <person name="Hemphill L."/>
            <person name="Highlander S."/>
            <person name="Hirani K."/>
            <person name="Jackson L."/>
            <person name="Jakkamsetti A."/>
            <person name="Javaid M."/>
            <person name="Jayaseelan J.C."/>
            <person name="Jiang H."/>
            <person name="Joshi V."/>
            <person name="Korchina V."/>
            <person name="Kovar C."/>
            <person name="Lara F."/>
            <person name="Lee S."/>
            <person name="Liu Y."/>
            <person name="Mata R."/>
            <person name="Mathew T."/>
            <person name="Munidasa M."/>
            <person name="Muzny D."/>
            <person name="Nazareth L."/>
            <person name="Ngo R."/>
            <person name="Nguyen L."/>
            <person name="Nguyen N."/>
            <person name="Okwuonu G."/>
            <person name="Ongeri F."/>
            <person name="Palculict T."/>
            <person name="Patil S."/>
            <person name="Petrosino J."/>
            <person name="Pham C."/>
            <person name="Pham P."/>
            <person name="Pu L.-L."/>
            <person name="Qin X."/>
            <person name="Qu J."/>
            <person name="Reid J."/>
            <person name="Ross M."/>
            <person name="Ruth R."/>
            <person name="Saada N."/>
            <person name="San Lucas F."/>
            <person name="Santibanez J."/>
            <person name="Shang Y."/>
            <person name="Simmons D."/>
            <person name="Song X.-Z."/>
            <person name="Tang L.-Y."/>
            <person name="Thornton R."/>
            <person name="Warren J."/>
            <person name="Weissenberger G."/>
            <person name="Wilczek-Boney K."/>
            <person name="Worley K."/>
            <person name="Youmans B."/>
            <person name="Zhang J."/>
            <person name="Zhang L."/>
            <person name="Zhao Z."/>
            <person name="Zhou C."/>
            <person name="Zhu D."/>
            <person name="Zhu Y."/>
        </authorList>
    </citation>
    <scope>NUCLEOTIDE SEQUENCE [LARGE SCALE GENOMIC DNA]</scope>
    <source>
        <strain evidence="1 2">F0333</strain>
    </source>
</reference>
<dbReference type="HOGENOM" id="CLU_066817_1_1_11"/>
<evidence type="ECO:0000313" key="1">
    <source>
        <dbReference type="EMBL" id="ENO17743.1"/>
    </source>
</evidence>
<dbReference type="PROSITE" id="PS51257">
    <property type="entry name" value="PROKAR_LIPOPROTEIN"/>
    <property type="match status" value="1"/>
</dbReference>
<gene>
    <name evidence="1" type="ORF">HMPREF9004_1653</name>
</gene>
<protein>
    <recommendedName>
        <fullName evidence="3">Lipoprotein</fullName>
    </recommendedName>
</protein>
<evidence type="ECO:0000313" key="2">
    <source>
        <dbReference type="Proteomes" id="UP000013015"/>
    </source>
</evidence>
<sequence>MKRRLLSLLVTCASVIALTSCSTGELVAPDPAQSAETGPNLDSERIAEVLASVQETIDAADSARDSALLEPRVGGGAKRVRAAQYAYATASGDSVPALDLSPQHIAITNSQQWPRAILNIRQATPSELPLIEVLVQDDARSDYALTAWCRMLGGTSVTIPSIDEGSAYVSNDSTGFVMTPGEALSAYTDMLNASEVSNASFATDEFTTQYVDTVQNLSSSLEKAGTISALATPSEEPVSGVVLQDGSALVAAHFTYTLTYSRTIARSTMRLGGQTATMNAGDDDTVKGSAVVSYVATILLNIPSAKQGGVARVVGAERMIESVTMDDSSNPDGN</sequence>
<name>N6X9D9_9ACTO</name>
<dbReference type="PATRIC" id="fig|888050.3.peg.1587"/>
<proteinExistence type="predicted"/>
<comment type="caution">
    <text evidence="1">The sequence shown here is derived from an EMBL/GenBank/DDBJ whole genome shotgun (WGS) entry which is preliminary data.</text>
</comment>
<dbReference type="STRING" id="888050.HMPREF9004_1653"/>
<dbReference type="Proteomes" id="UP000013015">
    <property type="component" value="Unassembled WGS sequence"/>
</dbReference>
<dbReference type="RefSeq" id="WP_005964301.1">
    <property type="nucleotide sequence ID" value="NZ_CP040505.1"/>
</dbReference>
<organism evidence="1 2">
    <name type="scientific">Schaalia cardiffensis F0333</name>
    <dbReference type="NCBI Taxonomy" id="888050"/>
    <lineage>
        <taxon>Bacteria</taxon>
        <taxon>Bacillati</taxon>
        <taxon>Actinomycetota</taxon>
        <taxon>Actinomycetes</taxon>
        <taxon>Actinomycetales</taxon>
        <taxon>Actinomycetaceae</taxon>
        <taxon>Schaalia</taxon>
    </lineage>
</organism>
<dbReference type="AlphaFoldDB" id="N6X9D9"/>
<dbReference type="EMBL" id="AQHZ01000024">
    <property type="protein sequence ID" value="ENO17743.1"/>
    <property type="molecule type" value="Genomic_DNA"/>
</dbReference>
<dbReference type="eggNOG" id="ENOG502ZCCY">
    <property type="taxonomic scope" value="Bacteria"/>
</dbReference>
<accession>N6X9D9</accession>
<dbReference type="OrthoDB" id="3266092at2"/>